<gene>
    <name evidence="1" type="ORF">LTR84_011509</name>
</gene>
<dbReference type="EMBL" id="JAVRRD010000006">
    <property type="protein sequence ID" value="KAK5057509.1"/>
    <property type="molecule type" value="Genomic_DNA"/>
</dbReference>
<keyword evidence="2" id="KW-1185">Reference proteome</keyword>
<dbReference type="AlphaFoldDB" id="A0AAV9NGN1"/>
<name>A0AAV9NGN1_9EURO</name>
<accession>A0AAV9NGN1</accession>
<evidence type="ECO:0000313" key="1">
    <source>
        <dbReference type="EMBL" id="KAK5057509.1"/>
    </source>
</evidence>
<reference evidence="1 2" key="1">
    <citation type="submission" date="2023-08" db="EMBL/GenBank/DDBJ databases">
        <title>Black Yeasts Isolated from many extreme environments.</title>
        <authorList>
            <person name="Coleine C."/>
            <person name="Stajich J.E."/>
            <person name="Selbmann L."/>
        </authorList>
    </citation>
    <scope>NUCLEOTIDE SEQUENCE [LARGE SCALE GENOMIC DNA]</scope>
    <source>
        <strain evidence="1 2">CCFEE 5792</strain>
    </source>
</reference>
<dbReference type="GeneID" id="89979659"/>
<organism evidence="1 2">
    <name type="scientific">Exophiala bonariae</name>
    <dbReference type="NCBI Taxonomy" id="1690606"/>
    <lineage>
        <taxon>Eukaryota</taxon>
        <taxon>Fungi</taxon>
        <taxon>Dikarya</taxon>
        <taxon>Ascomycota</taxon>
        <taxon>Pezizomycotina</taxon>
        <taxon>Eurotiomycetes</taxon>
        <taxon>Chaetothyriomycetidae</taxon>
        <taxon>Chaetothyriales</taxon>
        <taxon>Herpotrichiellaceae</taxon>
        <taxon>Exophiala</taxon>
    </lineage>
</organism>
<proteinExistence type="predicted"/>
<comment type="caution">
    <text evidence="1">The sequence shown here is derived from an EMBL/GenBank/DDBJ whole genome shotgun (WGS) entry which is preliminary data.</text>
</comment>
<sequence>MPGPSRPIFGMAYRHCKRCSSAAKTVRPMRMGGIGDKGDPYLNRCIFAGARWRFENGFEDEYEKIGENMRFSPEDAHAAKVIRPVDFVGRYDGYQKHGQNLPVGYPEYGEQQARPHKEGWKTVHDMRTLDSANITYSEDLDRYLAETYSSKIRLNT</sequence>
<evidence type="ECO:0000313" key="2">
    <source>
        <dbReference type="Proteomes" id="UP001358417"/>
    </source>
</evidence>
<dbReference type="Proteomes" id="UP001358417">
    <property type="component" value="Unassembled WGS sequence"/>
</dbReference>
<protein>
    <submittedName>
        <fullName evidence="1">Uncharacterized protein</fullName>
    </submittedName>
</protein>
<dbReference type="RefSeq" id="XP_064708627.1">
    <property type="nucleotide sequence ID" value="XM_064855038.1"/>
</dbReference>